<evidence type="ECO:0000313" key="2">
    <source>
        <dbReference type="Proteomes" id="UP000219338"/>
    </source>
</evidence>
<gene>
    <name evidence="1" type="ORF">ARMOST_20638</name>
</gene>
<dbReference type="Proteomes" id="UP000219338">
    <property type="component" value="Unassembled WGS sequence"/>
</dbReference>
<protein>
    <submittedName>
        <fullName evidence="1">Uncharacterized protein</fullName>
    </submittedName>
</protein>
<dbReference type="EMBL" id="FUEG01000040">
    <property type="protein sequence ID" value="SJL17096.1"/>
    <property type="molecule type" value="Genomic_DNA"/>
</dbReference>
<proteinExistence type="predicted"/>
<accession>A0A284S806</accession>
<evidence type="ECO:0000313" key="1">
    <source>
        <dbReference type="EMBL" id="SJL17096.1"/>
    </source>
</evidence>
<sequence length="133" mass="15093">MLGWFVNSIEGELRPNFLNLVHDGSLSLAMGMTMLSYGRYPARWQECRRFRSGSLNDSSSGSTTGYSLGLDRRTLLSEESDEYIVKIGRMCYCLLPRRSVEICCCAPRLCTGVGPRMARRDTLGRCRDIHYHS</sequence>
<keyword evidence="2" id="KW-1185">Reference proteome</keyword>
<name>A0A284S806_ARMOS</name>
<dbReference type="AlphaFoldDB" id="A0A284S806"/>
<organism evidence="1 2">
    <name type="scientific">Armillaria ostoyae</name>
    <name type="common">Armillaria root rot fungus</name>
    <dbReference type="NCBI Taxonomy" id="47428"/>
    <lineage>
        <taxon>Eukaryota</taxon>
        <taxon>Fungi</taxon>
        <taxon>Dikarya</taxon>
        <taxon>Basidiomycota</taxon>
        <taxon>Agaricomycotina</taxon>
        <taxon>Agaricomycetes</taxon>
        <taxon>Agaricomycetidae</taxon>
        <taxon>Agaricales</taxon>
        <taxon>Marasmiineae</taxon>
        <taxon>Physalacriaceae</taxon>
        <taxon>Armillaria</taxon>
    </lineage>
</organism>
<reference evidence="2" key="1">
    <citation type="journal article" date="2017" name="Nat. Ecol. Evol.">
        <title>Genome expansion and lineage-specific genetic innovations in the forest pathogenic fungi Armillaria.</title>
        <authorList>
            <person name="Sipos G."/>
            <person name="Prasanna A.N."/>
            <person name="Walter M.C."/>
            <person name="O'Connor E."/>
            <person name="Balint B."/>
            <person name="Krizsan K."/>
            <person name="Kiss B."/>
            <person name="Hess J."/>
            <person name="Varga T."/>
            <person name="Slot J."/>
            <person name="Riley R."/>
            <person name="Boka B."/>
            <person name="Rigling D."/>
            <person name="Barry K."/>
            <person name="Lee J."/>
            <person name="Mihaltcheva S."/>
            <person name="LaButti K."/>
            <person name="Lipzen A."/>
            <person name="Waldron R."/>
            <person name="Moloney N.M."/>
            <person name="Sperisen C."/>
            <person name="Kredics L."/>
            <person name="Vagvoelgyi C."/>
            <person name="Patrignani A."/>
            <person name="Fitzpatrick D."/>
            <person name="Nagy I."/>
            <person name="Doyle S."/>
            <person name="Anderson J.B."/>
            <person name="Grigoriev I.V."/>
            <person name="Gueldener U."/>
            <person name="Muensterkoetter M."/>
            <person name="Nagy L.G."/>
        </authorList>
    </citation>
    <scope>NUCLEOTIDE SEQUENCE [LARGE SCALE GENOMIC DNA]</scope>
    <source>
        <strain evidence="2">C18/9</strain>
    </source>
</reference>